<dbReference type="InterPro" id="IPR036890">
    <property type="entry name" value="HATPase_C_sf"/>
</dbReference>
<keyword evidence="4" id="KW-1185">Reference proteome</keyword>
<dbReference type="PANTHER" id="PTHR35526">
    <property type="entry name" value="ANTI-SIGMA-F FACTOR RSBW-RELATED"/>
    <property type="match status" value="1"/>
</dbReference>
<gene>
    <name evidence="3" type="ORF">K1Y72_14640</name>
</gene>
<keyword evidence="1" id="KW-0808">Transferase</keyword>
<sequence>MAISDTATRIEVLRVPGVERAVGHVRRWLRDVAGPGHPALDDCTLCASELVTNALRYSASGLDGGQVLVELGLTGPRLRLEVLDDGGGVTVPRAADRGEEAVRGRGLRIVAGCADAWGVRRDGDRYAVWAVLGG</sequence>
<evidence type="ECO:0000313" key="3">
    <source>
        <dbReference type="EMBL" id="MBW8483621.1"/>
    </source>
</evidence>
<evidence type="ECO:0000313" key="4">
    <source>
        <dbReference type="Proteomes" id="UP000774570"/>
    </source>
</evidence>
<evidence type="ECO:0000259" key="2">
    <source>
        <dbReference type="Pfam" id="PF13581"/>
    </source>
</evidence>
<dbReference type="SUPFAM" id="SSF55874">
    <property type="entry name" value="ATPase domain of HSP90 chaperone/DNA topoisomerase II/histidine kinase"/>
    <property type="match status" value="1"/>
</dbReference>
<organism evidence="3 4">
    <name type="scientific">Actinomadura parmotrematis</name>
    <dbReference type="NCBI Taxonomy" id="2864039"/>
    <lineage>
        <taxon>Bacteria</taxon>
        <taxon>Bacillati</taxon>
        <taxon>Actinomycetota</taxon>
        <taxon>Actinomycetes</taxon>
        <taxon>Streptosporangiales</taxon>
        <taxon>Thermomonosporaceae</taxon>
        <taxon>Actinomadura</taxon>
    </lineage>
</organism>
<dbReference type="Pfam" id="PF13581">
    <property type="entry name" value="HATPase_c_2"/>
    <property type="match status" value="1"/>
</dbReference>
<dbReference type="RefSeq" id="WP_220166845.1">
    <property type="nucleotide sequence ID" value="NZ_JAIBOA010000008.1"/>
</dbReference>
<keyword evidence="1" id="KW-0723">Serine/threonine-protein kinase</keyword>
<dbReference type="GO" id="GO:0005524">
    <property type="term" value="F:ATP binding"/>
    <property type="evidence" value="ECO:0007669"/>
    <property type="project" value="UniProtKB-KW"/>
</dbReference>
<name>A0ABS7FT84_9ACTN</name>
<evidence type="ECO:0000256" key="1">
    <source>
        <dbReference type="ARBA" id="ARBA00022527"/>
    </source>
</evidence>
<reference evidence="3 4" key="1">
    <citation type="submission" date="2021-07" db="EMBL/GenBank/DDBJ databases">
        <title>Actinomadura sp. PM05-2 isolated from lichen.</title>
        <authorList>
            <person name="Somphong A."/>
            <person name="Phongsopitanun W."/>
            <person name="Tanasupawat S."/>
            <person name="Peongsungnone V."/>
        </authorList>
    </citation>
    <scope>NUCLEOTIDE SEQUENCE [LARGE SCALE GENOMIC DNA]</scope>
    <source>
        <strain evidence="3 4">PM05-2</strain>
    </source>
</reference>
<feature type="domain" description="Histidine kinase/HSP90-like ATPase" evidence="2">
    <location>
        <begin position="21"/>
        <end position="130"/>
    </location>
</feature>
<dbReference type="PANTHER" id="PTHR35526:SF3">
    <property type="entry name" value="ANTI-SIGMA-F FACTOR RSBW"/>
    <property type="match status" value="1"/>
</dbReference>
<accession>A0ABS7FT84</accession>
<dbReference type="CDD" id="cd16936">
    <property type="entry name" value="HATPase_RsbW-like"/>
    <property type="match status" value="1"/>
</dbReference>
<comment type="caution">
    <text evidence="3">The sequence shown here is derived from an EMBL/GenBank/DDBJ whole genome shotgun (WGS) entry which is preliminary data.</text>
</comment>
<dbReference type="Gene3D" id="3.30.565.10">
    <property type="entry name" value="Histidine kinase-like ATPase, C-terminal domain"/>
    <property type="match status" value="1"/>
</dbReference>
<keyword evidence="3" id="KW-0547">Nucleotide-binding</keyword>
<protein>
    <submittedName>
        <fullName evidence="3">ATP-binding protein</fullName>
    </submittedName>
</protein>
<dbReference type="Proteomes" id="UP000774570">
    <property type="component" value="Unassembled WGS sequence"/>
</dbReference>
<keyword evidence="1" id="KW-0418">Kinase</keyword>
<dbReference type="EMBL" id="JAIBOA010000008">
    <property type="protein sequence ID" value="MBW8483621.1"/>
    <property type="molecule type" value="Genomic_DNA"/>
</dbReference>
<dbReference type="InterPro" id="IPR050267">
    <property type="entry name" value="Anti-sigma-factor_SerPK"/>
</dbReference>
<keyword evidence="3" id="KW-0067">ATP-binding</keyword>
<proteinExistence type="predicted"/>
<dbReference type="InterPro" id="IPR003594">
    <property type="entry name" value="HATPase_dom"/>
</dbReference>